<dbReference type="GO" id="GO:0032259">
    <property type="term" value="P:methylation"/>
    <property type="evidence" value="ECO:0007669"/>
    <property type="project" value="UniProtKB-KW"/>
</dbReference>
<name>A0A2N3IBN5_9BACT</name>
<keyword evidence="1" id="KW-0808">Transferase</keyword>
<dbReference type="Proteomes" id="UP000233618">
    <property type="component" value="Unassembled WGS sequence"/>
</dbReference>
<comment type="caution">
    <text evidence="1">The sequence shown here is derived from an EMBL/GenBank/DDBJ whole genome shotgun (WGS) entry which is preliminary data.</text>
</comment>
<dbReference type="InterPro" id="IPR014776">
    <property type="entry name" value="4pyrrole_Mease_sub2"/>
</dbReference>
<dbReference type="InterPro" id="IPR008189">
    <property type="entry name" value="rRNA_ssu_MeTfrase_I"/>
</dbReference>
<accession>A0A2N3IBN5</accession>
<evidence type="ECO:0000313" key="2">
    <source>
        <dbReference type="Proteomes" id="UP000233618"/>
    </source>
</evidence>
<dbReference type="AlphaFoldDB" id="A0A2N3IBN5"/>
<dbReference type="SUPFAM" id="SSF53790">
    <property type="entry name" value="Tetrapyrrole methylase"/>
    <property type="match status" value="1"/>
</dbReference>
<dbReference type="Gene3D" id="3.40.1010.10">
    <property type="entry name" value="Cobalt-precorrin-4 Transmethylase, Domain 1"/>
    <property type="match status" value="1"/>
</dbReference>
<keyword evidence="2" id="KW-1185">Reference proteome</keyword>
<dbReference type="GO" id="GO:0008168">
    <property type="term" value="F:methyltransferase activity"/>
    <property type="evidence" value="ECO:0007669"/>
    <property type="project" value="UniProtKB-KW"/>
</dbReference>
<dbReference type="InterPro" id="IPR035996">
    <property type="entry name" value="4pyrrol_Methylase_sf"/>
</dbReference>
<dbReference type="PANTHER" id="PTHR46111:SF2">
    <property type="entry name" value="SAM-DEPENDENT METHYLTRANSFERASE"/>
    <property type="match status" value="1"/>
</dbReference>
<proteinExistence type="predicted"/>
<dbReference type="RefSeq" id="WP_101309039.1">
    <property type="nucleotide sequence ID" value="NZ_MVDE01000007.1"/>
</dbReference>
<sequence length="235" mass="26481">MKGKLFLIPTTLGDTEIDQVIPNNIQQLIPDIKHFIVENIRTTRRYLKKVNQDINIDELTFYELNKHTSPKDISTYLDAISDHDMGIISEAGCPGVADPGADVVKIAHTKNIQVVPLVGPSSILLSLMASGFNGQNFAFNGYLPIPSDERSKKIKHLDHRSLSEGQTQMFIETPFRNMKMLEDLLQNCSPATKLCIAADITLESEYIKTMSVQAWKNNLPDLHKRPAIFLIHREK</sequence>
<dbReference type="Gene3D" id="3.30.950.10">
    <property type="entry name" value="Methyltransferase, Cobalt-precorrin-4 Transmethylase, Domain 2"/>
    <property type="match status" value="1"/>
</dbReference>
<dbReference type="CDD" id="cd11649">
    <property type="entry name" value="RsmI_like"/>
    <property type="match status" value="1"/>
</dbReference>
<keyword evidence="1" id="KW-0489">Methyltransferase</keyword>
<dbReference type="EMBL" id="MVDE01000007">
    <property type="protein sequence ID" value="PKQ67726.1"/>
    <property type="molecule type" value="Genomic_DNA"/>
</dbReference>
<organism evidence="1 2">
    <name type="scientific">Labilibaculum manganireducens</name>
    <dbReference type="NCBI Taxonomy" id="1940525"/>
    <lineage>
        <taxon>Bacteria</taxon>
        <taxon>Pseudomonadati</taxon>
        <taxon>Bacteroidota</taxon>
        <taxon>Bacteroidia</taxon>
        <taxon>Marinilabiliales</taxon>
        <taxon>Marinifilaceae</taxon>
        <taxon>Labilibaculum</taxon>
    </lineage>
</organism>
<gene>
    <name evidence="1" type="ORF">BZG01_06580</name>
</gene>
<dbReference type="InterPro" id="IPR014777">
    <property type="entry name" value="4pyrrole_Mease_sub1"/>
</dbReference>
<dbReference type="PIRSF" id="PIRSF005917">
    <property type="entry name" value="MTase_YraL"/>
    <property type="match status" value="1"/>
</dbReference>
<protein>
    <submittedName>
        <fullName evidence="1">SAM-dependent methyltransferase</fullName>
    </submittedName>
</protein>
<reference evidence="1 2" key="1">
    <citation type="journal article" date="2017" name="Front. Microbiol.">
        <title>Labilibaculum manganireducens gen. nov., sp. nov. and Labilibaculum filiforme sp. nov., Novel Bacteroidetes Isolated from Subsurface Sediments of the Baltic Sea.</title>
        <authorList>
            <person name="Vandieken V."/>
            <person name="Marshall I.P."/>
            <person name="Niemann H."/>
            <person name="Engelen B."/>
            <person name="Cypionka H."/>
        </authorList>
    </citation>
    <scope>NUCLEOTIDE SEQUENCE [LARGE SCALE GENOMIC DNA]</scope>
    <source>
        <strain evidence="1 2">59.10-2M</strain>
    </source>
</reference>
<evidence type="ECO:0000313" key="1">
    <source>
        <dbReference type="EMBL" id="PKQ67726.1"/>
    </source>
</evidence>
<dbReference type="PANTHER" id="PTHR46111">
    <property type="entry name" value="RIBOSOMAL RNA SMALL SUBUNIT METHYLTRANSFERASE I"/>
    <property type="match status" value="1"/>
</dbReference>